<organism evidence="1 2">
    <name type="scientific">Kushneria phosphatilytica</name>
    <dbReference type="NCBI Taxonomy" id="657387"/>
    <lineage>
        <taxon>Bacteria</taxon>
        <taxon>Pseudomonadati</taxon>
        <taxon>Pseudomonadota</taxon>
        <taxon>Gammaproteobacteria</taxon>
        <taxon>Oceanospirillales</taxon>
        <taxon>Halomonadaceae</taxon>
        <taxon>Kushneria</taxon>
    </lineage>
</organism>
<evidence type="ECO:0000313" key="2">
    <source>
        <dbReference type="Proteomes" id="UP000322553"/>
    </source>
</evidence>
<dbReference type="OrthoDB" id="9798288at2"/>
<sequence length="151" mass="16719">MDHIKALIEHYALEPHPEGGYFAQVYRGHGQVTSPVHGEVRASATHIYFLLPGNEKSRFHRVLHDELWQVYEGAPLRLVRGDGTQFEALVIGPGCPDHFAVVEGGQWQGAESTGAYTLCGCTVAPGFEFDDFTLMTSDMAARLPKAWRHLA</sequence>
<dbReference type="InterPro" id="IPR011051">
    <property type="entry name" value="RmlC_Cupin_sf"/>
</dbReference>
<proteinExistence type="predicted"/>
<reference evidence="1 2" key="1">
    <citation type="submission" date="2019-08" db="EMBL/GenBank/DDBJ databases">
        <title>Complete genome sequence of Kushneria sp. YCWA18, a halophilic phosphate-solubilizing bacterium isolated from Daqiao saltern in China.</title>
        <authorList>
            <person name="Du G.-X."/>
            <person name="Qu L.-Y."/>
        </authorList>
    </citation>
    <scope>NUCLEOTIDE SEQUENCE [LARGE SCALE GENOMIC DNA]</scope>
    <source>
        <strain evidence="1 2">YCWA18</strain>
    </source>
</reference>
<dbReference type="STRING" id="657387.BH688_02495"/>
<dbReference type="Gene3D" id="2.60.120.10">
    <property type="entry name" value="Jelly Rolls"/>
    <property type="match status" value="1"/>
</dbReference>
<dbReference type="AlphaFoldDB" id="A0A1S1NYZ6"/>
<evidence type="ECO:0000313" key="1">
    <source>
        <dbReference type="EMBL" id="QEL10762.1"/>
    </source>
</evidence>
<dbReference type="KEGG" id="kuy:FY550_06260"/>
<dbReference type="Proteomes" id="UP000322553">
    <property type="component" value="Chromosome"/>
</dbReference>
<dbReference type="Pfam" id="PF06172">
    <property type="entry name" value="Cupin_5"/>
    <property type="match status" value="1"/>
</dbReference>
<dbReference type="PANTHER" id="PTHR33387">
    <property type="entry name" value="RMLC-LIKE JELLY ROLL FOLD PROTEIN"/>
    <property type="match status" value="1"/>
</dbReference>
<dbReference type="PANTHER" id="PTHR33387:SF3">
    <property type="entry name" value="DUF985 DOMAIN-CONTAINING PROTEIN"/>
    <property type="match status" value="1"/>
</dbReference>
<protein>
    <submittedName>
        <fullName evidence="1">Cupin domain-containing protein</fullName>
    </submittedName>
</protein>
<dbReference type="SUPFAM" id="SSF51182">
    <property type="entry name" value="RmlC-like cupins"/>
    <property type="match status" value="1"/>
</dbReference>
<gene>
    <name evidence="1" type="ORF">FY550_06260</name>
</gene>
<dbReference type="InterPro" id="IPR014710">
    <property type="entry name" value="RmlC-like_jellyroll"/>
</dbReference>
<dbReference type="RefSeq" id="WP_070976770.1">
    <property type="nucleotide sequence ID" value="NZ_CP043420.1"/>
</dbReference>
<name>A0A1S1NYZ6_9GAMM</name>
<dbReference type="EMBL" id="CP043420">
    <property type="protein sequence ID" value="QEL10762.1"/>
    <property type="molecule type" value="Genomic_DNA"/>
</dbReference>
<keyword evidence="2" id="KW-1185">Reference proteome</keyword>
<dbReference type="InterPro" id="IPR039935">
    <property type="entry name" value="YML079W-like"/>
</dbReference>
<dbReference type="CDD" id="cd06121">
    <property type="entry name" value="cupin_YML079wp"/>
    <property type="match status" value="1"/>
</dbReference>
<dbReference type="InterPro" id="IPR009327">
    <property type="entry name" value="Cupin_DUF985"/>
</dbReference>
<accession>A0A1S1NYZ6</accession>